<feature type="compositionally biased region" description="Basic residues" evidence="1">
    <location>
        <begin position="1"/>
        <end position="10"/>
    </location>
</feature>
<organism evidence="2">
    <name type="scientific">marine sediment metagenome</name>
    <dbReference type="NCBI Taxonomy" id="412755"/>
    <lineage>
        <taxon>unclassified sequences</taxon>
        <taxon>metagenomes</taxon>
        <taxon>ecological metagenomes</taxon>
    </lineage>
</organism>
<protein>
    <submittedName>
        <fullName evidence="2">Uncharacterized protein</fullName>
    </submittedName>
</protein>
<dbReference type="AlphaFoldDB" id="X1LNN1"/>
<accession>X1LNN1</accession>
<comment type="caution">
    <text evidence="2">The sequence shown here is derived from an EMBL/GenBank/DDBJ whole genome shotgun (WGS) entry which is preliminary data.</text>
</comment>
<sequence length="32" mass="3392">QAIRSSRARTRVGIGPGFGSVADPEQGMNVNY</sequence>
<gene>
    <name evidence="2" type="ORF">S06H3_19152</name>
</gene>
<evidence type="ECO:0000313" key="2">
    <source>
        <dbReference type="EMBL" id="GAI03970.1"/>
    </source>
</evidence>
<name>X1LNN1_9ZZZZ</name>
<evidence type="ECO:0000256" key="1">
    <source>
        <dbReference type="SAM" id="MobiDB-lite"/>
    </source>
</evidence>
<reference evidence="2" key="1">
    <citation type="journal article" date="2014" name="Front. Microbiol.">
        <title>High frequency of phylogenetically diverse reductive dehalogenase-homologous genes in deep subseafloor sedimentary metagenomes.</title>
        <authorList>
            <person name="Kawai M."/>
            <person name="Futagami T."/>
            <person name="Toyoda A."/>
            <person name="Takaki Y."/>
            <person name="Nishi S."/>
            <person name="Hori S."/>
            <person name="Arai W."/>
            <person name="Tsubouchi T."/>
            <person name="Morono Y."/>
            <person name="Uchiyama I."/>
            <person name="Ito T."/>
            <person name="Fujiyama A."/>
            <person name="Inagaki F."/>
            <person name="Takami H."/>
        </authorList>
    </citation>
    <scope>NUCLEOTIDE SEQUENCE</scope>
    <source>
        <strain evidence="2">Expedition CK06-06</strain>
    </source>
</reference>
<feature type="non-terminal residue" evidence="2">
    <location>
        <position position="1"/>
    </location>
</feature>
<proteinExistence type="predicted"/>
<feature type="region of interest" description="Disordered" evidence="1">
    <location>
        <begin position="1"/>
        <end position="32"/>
    </location>
</feature>
<dbReference type="EMBL" id="BARV01009776">
    <property type="protein sequence ID" value="GAI03970.1"/>
    <property type="molecule type" value="Genomic_DNA"/>
</dbReference>